<dbReference type="Proteomes" id="UP001203410">
    <property type="component" value="Unassembled WGS sequence"/>
</dbReference>
<evidence type="ECO:0000313" key="4">
    <source>
        <dbReference type="EMBL" id="MCL6699154.1"/>
    </source>
</evidence>
<dbReference type="GO" id="GO:0003677">
    <property type="term" value="F:DNA binding"/>
    <property type="evidence" value="ECO:0007669"/>
    <property type="project" value="UniProtKB-KW"/>
</dbReference>
<evidence type="ECO:0000259" key="3">
    <source>
        <dbReference type="PROSITE" id="PS50930"/>
    </source>
</evidence>
<organism evidence="4 5">
    <name type="scientific">Sphingomonas caseinilyticus</name>
    <dbReference type="NCBI Taxonomy" id="2908205"/>
    <lineage>
        <taxon>Bacteria</taxon>
        <taxon>Pseudomonadati</taxon>
        <taxon>Pseudomonadota</taxon>
        <taxon>Alphaproteobacteria</taxon>
        <taxon>Sphingomonadales</taxon>
        <taxon>Sphingomonadaceae</taxon>
        <taxon>Sphingomonas</taxon>
    </lineage>
</organism>
<proteinExistence type="predicted"/>
<dbReference type="PROSITE" id="PS50930">
    <property type="entry name" value="HTH_LYTTR"/>
    <property type="match status" value="1"/>
</dbReference>
<keyword evidence="4" id="KW-0238">DNA-binding</keyword>
<evidence type="ECO:0000313" key="5">
    <source>
        <dbReference type="Proteomes" id="UP001203410"/>
    </source>
</evidence>
<dbReference type="Gene3D" id="3.40.50.2300">
    <property type="match status" value="1"/>
</dbReference>
<feature type="modified residue" description="4-aspartylphosphate" evidence="1">
    <location>
        <position position="56"/>
    </location>
</feature>
<dbReference type="SMART" id="SM00448">
    <property type="entry name" value="REC"/>
    <property type="match status" value="1"/>
</dbReference>
<reference evidence="4 5" key="1">
    <citation type="submission" date="2022-05" db="EMBL/GenBank/DDBJ databases">
        <authorList>
            <person name="Jo J.-H."/>
            <person name="Im W.-T."/>
        </authorList>
    </citation>
    <scope>NUCLEOTIDE SEQUENCE [LARGE SCALE GENOMIC DNA]</scope>
    <source>
        <strain evidence="4 5">NSE70-1</strain>
    </source>
</reference>
<accession>A0ABT0RVT9</accession>
<dbReference type="SMART" id="SM00850">
    <property type="entry name" value="LytTR"/>
    <property type="match status" value="1"/>
</dbReference>
<sequence>MTPLRVLTVDDELLALKRLRLLLQTMPHIHHVGEANNCGDAVARIHDLRPNVVLLDIKMRDGSGFEVVEAVAERPNPPAIVFVTAFDQFATQAFDCAIVDYLLKPVESDRLARALSRVQQRLKAIDAEQRADELHQILRNLRSGPGTEGAQGYETEFWLRSSSGLVRVPVDAIDYVTSADEYISIHTPSGSHLMRGSIRQFTHRVEPGLFVRVHRRWLVKRSAIAALSTRPIGRAEVVLRSGQRLPAGRVHMKQLRDLVRSNDGRSLY</sequence>
<dbReference type="PANTHER" id="PTHR37299:SF1">
    <property type="entry name" value="STAGE 0 SPORULATION PROTEIN A HOMOLOG"/>
    <property type="match status" value="1"/>
</dbReference>
<dbReference type="Pfam" id="PF00072">
    <property type="entry name" value="Response_reg"/>
    <property type="match status" value="1"/>
</dbReference>
<dbReference type="Gene3D" id="2.40.50.1020">
    <property type="entry name" value="LytTr DNA-binding domain"/>
    <property type="match status" value="1"/>
</dbReference>
<dbReference type="InterPro" id="IPR001789">
    <property type="entry name" value="Sig_transdc_resp-reg_receiver"/>
</dbReference>
<dbReference type="PANTHER" id="PTHR37299">
    <property type="entry name" value="TRANSCRIPTIONAL REGULATOR-RELATED"/>
    <property type="match status" value="1"/>
</dbReference>
<dbReference type="InterPro" id="IPR007492">
    <property type="entry name" value="LytTR_DNA-bd_dom"/>
</dbReference>
<dbReference type="InterPro" id="IPR046947">
    <property type="entry name" value="LytR-like"/>
</dbReference>
<comment type="caution">
    <text evidence="4">The sequence shown here is derived from an EMBL/GenBank/DDBJ whole genome shotgun (WGS) entry which is preliminary data.</text>
</comment>
<protein>
    <submittedName>
        <fullName evidence="4">LytTR family DNA-binding domain-containing protein</fullName>
    </submittedName>
</protein>
<evidence type="ECO:0000259" key="2">
    <source>
        <dbReference type="PROSITE" id="PS50110"/>
    </source>
</evidence>
<name>A0ABT0RVT9_9SPHN</name>
<dbReference type="EMBL" id="JAMGBA010000002">
    <property type="protein sequence ID" value="MCL6699154.1"/>
    <property type="molecule type" value="Genomic_DNA"/>
</dbReference>
<dbReference type="PROSITE" id="PS50110">
    <property type="entry name" value="RESPONSE_REGULATORY"/>
    <property type="match status" value="1"/>
</dbReference>
<dbReference type="Pfam" id="PF04397">
    <property type="entry name" value="LytTR"/>
    <property type="match status" value="1"/>
</dbReference>
<gene>
    <name evidence="4" type="ORF">LZ496_10230</name>
</gene>
<dbReference type="RefSeq" id="WP_249904554.1">
    <property type="nucleotide sequence ID" value="NZ_JAMGBA010000002.1"/>
</dbReference>
<feature type="domain" description="HTH LytTR-type" evidence="3">
    <location>
        <begin position="157"/>
        <end position="261"/>
    </location>
</feature>
<evidence type="ECO:0000256" key="1">
    <source>
        <dbReference type="PROSITE-ProRule" id="PRU00169"/>
    </source>
</evidence>
<feature type="domain" description="Response regulatory" evidence="2">
    <location>
        <begin position="5"/>
        <end position="119"/>
    </location>
</feature>
<dbReference type="InterPro" id="IPR011006">
    <property type="entry name" value="CheY-like_superfamily"/>
</dbReference>
<dbReference type="SUPFAM" id="SSF52172">
    <property type="entry name" value="CheY-like"/>
    <property type="match status" value="1"/>
</dbReference>
<keyword evidence="5" id="KW-1185">Reference proteome</keyword>
<keyword evidence="1" id="KW-0597">Phosphoprotein</keyword>